<organism evidence="1 2">
    <name type="scientific">Pseudomonas sessilinigenes</name>
    <dbReference type="NCBI Taxonomy" id="658629"/>
    <lineage>
        <taxon>Bacteria</taxon>
        <taxon>Pseudomonadati</taxon>
        <taxon>Pseudomonadota</taxon>
        <taxon>Gammaproteobacteria</taxon>
        <taxon>Pseudomonadales</taxon>
        <taxon>Pseudomonadaceae</taxon>
        <taxon>Pseudomonas</taxon>
    </lineage>
</organism>
<dbReference type="Proteomes" id="UP000693952">
    <property type="component" value="Chromosome"/>
</dbReference>
<proteinExistence type="predicted"/>
<dbReference type="RefSeq" id="WP_124346938.1">
    <property type="nucleotide sequence ID" value="NZ_CP027706.1"/>
</dbReference>
<evidence type="ECO:0000313" key="2">
    <source>
        <dbReference type="Proteomes" id="UP000693952"/>
    </source>
</evidence>
<sequence>MTDQLIETFIEKWLDFDRRLREKRGLDRDSLQALMDLLEQIEIGLGHQDAIPKNLAGIFLDMWGAMTSSAHLYDSDMQNEIYLAADHLTDCARKICCTV</sequence>
<accession>A0ABX8MIK4</accession>
<evidence type="ECO:0000313" key="1">
    <source>
        <dbReference type="EMBL" id="QXH37916.1"/>
    </source>
</evidence>
<gene>
    <name evidence="1" type="ORF">KSS89_16630</name>
</gene>
<dbReference type="EMBL" id="CP077074">
    <property type="protein sequence ID" value="QXH37916.1"/>
    <property type="molecule type" value="Genomic_DNA"/>
</dbReference>
<keyword evidence="2" id="KW-1185">Reference proteome</keyword>
<protein>
    <submittedName>
        <fullName evidence="1">Uncharacterized protein</fullName>
    </submittedName>
</protein>
<reference evidence="1" key="1">
    <citation type="submission" date="2021-06" db="EMBL/GenBank/DDBJ databases">
        <title>Updating the genus Pseudomonas: Description of 43 new species and partition of the Pseudomonas putida group.</title>
        <authorList>
            <person name="Girard L."/>
            <person name="Lood C."/>
            <person name="Vandamme P."/>
            <person name="Rokni-Zadeh H."/>
            <person name="van Noort V."/>
            <person name="Hofte M."/>
            <person name="Lavigne R."/>
            <person name="De Mot R."/>
        </authorList>
    </citation>
    <scope>NUCLEOTIDE SEQUENCE</scope>
    <source>
        <strain evidence="1">CMR12a</strain>
    </source>
</reference>
<name>A0ABX8MIK4_9PSED</name>